<evidence type="ECO:0000313" key="2">
    <source>
        <dbReference type="Proteomes" id="UP001501474"/>
    </source>
</evidence>
<keyword evidence="2" id="KW-1185">Reference proteome</keyword>
<name>A0ABP5QV23_9ACTN</name>
<accession>A0ABP5QV23</accession>
<gene>
    <name evidence="1" type="ORF">GCM10010104_46590</name>
</gene>
<reference evidence="2" key="1">
    <citation type="journal article" date="2019" name="Int. J. Syst. Evol. Microbiol.">
        <title>The Global Catalogue of Microorganisms (GCM) 10K type strain sequencing project: providing services to taxonomists for standard genome sequencing and annotation.</title>
        <authorList>
            <consortium name="The Broad Institute Genomics Platform"/>
            <consortium name="The Broad Institute Genome Sequencing Center for Infectious Disease"/>
            <person name="Wu L."/>
            <person name="Ma J."/>
        </authorList>
    </citation>
    <scope>NUCLEOTIDE SEQUENCE [LARGE SCALE GENOMIC DNA]</scope>
    <source>
        <strain evidence="2">JCM 3053</strain>
    </source>
</reference>
<comment type="caution">
    <text evidence="1">The sequence shown here is derived from an EMBL/GenBank/DDBJ whole genome shotgun (WGS) entry which is preliminary data.</text>
</comment>
<sequence>MRTGTEGPPPGDVGDQGPCALRLPGEDRCLSGETFCTDGRTAWVRRTGADAPRYAAPTPAAGCVVTGIDGAPVGAAGRGLVAAADEETHGLLMSMTVSMSR</sequence>
<proteinExistence type="predicted"/>
<evidence type="ECO:0000313" key="1">
    <source>
        <dbReference type="EMBL" id="GAA2244945.1"/>
    </source>
</evidence>
<protein>
    <submittedName>
        <fullName evidence="1">Uncharacterized protein</fullName>
    </submittedName>
</protein>
<dbReference type="EMBL" id="BAAART010000099">
    <property type="protein sequence ID" value="GAA2244945.1"/>
    <property type="molecule type" value="Genomic_DNA"/>
</dbReference>
<dbReference type="Proteomes" id="UP001501474">
    <property type="component" value="Unassembled WGS sequence"/>
</dbReference>
<organism evidence="1 2">
    <name type="scientific">Streptomyces indiaensis</name>
    <dbReference type="NCBI Taxonomy" id="284033"/>
    <lineage>
        <taxon>Bacteria</taxon>
        <taxon>Bacillati</taxon>
        <taxon>Actinomycetota</taxon>
        <taxon>Actinomycetes</taxon>
        <taxon>Kitasatosporales</taxon>
        <taxon>Streptomycetaceae</taxon>
        <taxon>Streptomyces</taxon>
    </lineage>
</organism>